<accession>D3FCF4</accession>
<reference evidence="2" key="2">
    <citation type="submission" date="2010-01" db="EMBL/GenBank/DDBJ databases">
        <title>The complete genome of Conexibacter woesei DSM 14684.</title>
        <authorList>
            <consortium name="US DOE Joint Genome Institute (JGI-PGF)"/>
            <person name="Lucas S."/>
            <person name="Copeland A."/>
            <person name="Lapidus A."/>
            <person name="Glavina del Rio T."/>
            <person name="Dalin E."/>
            <person name="Tice H."/>
            <person name="Bruce D."/>
            <person name="Goodwin L."/>
            <person name="Pitluck S."/>
            <person name="Kyrpides N."/>
            <person name="Mavromatis K."/>
            <person name="Ivanova N."/>
            <person name="Mikhailova N."/>
            <person name="Chertkov O."/>
            <person name="Brettin T."/>
            <person name="Detter J.C."/>
            <person name="Han C."/>
            <person name="Larimer F."/>
            <person name="Land M."/>
            <person name="Hauser L."/>
            <person name="Markowitz V."/>
            <person name="Cheng J.-F."/>
            <person name="Hugenholtz P."/>
            <person name="Woyke T."/>
            <person name="Wu D."/>
            <person name="Pukall R."/>
            <person name="Steenblock K."/>
            <person name="Schneider S."/>
            <person name="Klenk H.-P."/>
            <person name="Eisen J.A."/>
        </authorList>
    </citation>
    <scope>NUCLEOTIDE SEQUENCE [LARGE SCALE GENOMIC DNA]</scope>
    <source>
        <strain evidence="2">DSM 14684 / CIP 108061 / JCM 11494 / NBRC 100937 / ID131577</strain>
    </source>
</reference>
<dbReference type="KEGG" id="cwo:Cwoe_0994"/>
<gene>
    <name evidence="1" type="ordered locus">Cwoe_0994</name>
</gene>
<dbReference type="Proteomes" id="UP000008229">
    <property type="component" value="Chromosome"/>
</dbReference>
<reference evidence="1 2" key="1">
    <citation type="journal article" date="2010" name="Stand. Genomic Sci.">
        <title>Complete genome sequence of Conexibacter woesei type strain (ID131577).</title>
        <authorList>
            <person name="Pukall R."/>
            <person name="Lapidus A."/>
            <person name="Glavina Del Rio T."/>
            <person name="Copeland A."/>
            <person name="Tice H."/>
            <person name="Cheng J.-F."/>
            <person name="Lucas S."/>
            <person name="Chen F."/>
            <person name="Nolan M."/>
            <person name="Bruce D."/>
            <person name="Goodwin L."/>
            <person name="Pitluck S."/>
            <person name="Mavromatis K."/>
            <person name="Ivanova N."/>
            <person name="Ovchinnikova G."/>
            <person name="Pati A."/>
            <person name="Chen A."/>
            <person name="Palaniappan K."/>
            <person name="Land M."/>
            <person name="Hauser L."/>
            <person name="Chang Y.-J."/>
            <person name="Jeffries C.D."/>
            <person name="Chain P."/>
            <person name="Meincke L."/>
            <person name="Sims D."/>
            <person name="Brettin T."/>
            <person name="Detter J.C."/>
            <person name="Rohde M."/>
            <person name="Goeker M."/>
            <person name="Bristow J."/>
            <person name="Eisen J.A."/>
            <person name="Markowitz V."/>
            <person name="Kyrpides N.C."/>
            <person name="Klenk H.-P."/>
            <person name="Hugenholtz P."/>
        </authorList>
    </citation>
    <scope>NUCLEOTIDE SEQUENCE [LARGE SCALE GENOMIC DNA]</scope>
    <source>
        <strain evidence="2">DSM 14684 / CIP 108061 / JCM 11494 / NBRC 100937 / ID131577</strain>
    </source>
</reference>
<evidence type="ECO:0000313" key="1">
    <source>
        <dbReference type="EMBL" id="ADB49427.1"/>
    </source>
</evidence>
<organism evidence="1 2">
    <name type="scientific">Conexibacter woesei (strain DSM 14684 / CCUG 47730 / CIP 108061 / JCM 11494 / NBRC 100937 / ID131577)</name>
    <dbReference type="NCBI Taxonomy" id="469383"/>
    <lineage>
        <taxon>Bacteria</taxon>
        <taxon>Bacillati</taxon>
        <taxon>Actinomycetota</taxon>
        <taxon>Thermoleophilia</taxon>
        <taxon>Solirubrobacterales</taxon>
        <taxon>Conexibacteraceae</taxon>
        <taxon>Conexibacter</taxon>
    </lineage>
</organism>
<dbReference type="AlphaFoldDB" id="D3FCF4"/>
<sequence>MDAMTESGSFLDRLPDEGRGVIADADARGLKVRLLGGIAIKLLLGDRFDPAFERPYGDIDVLCGRKDGRGLEELLAARGWEPAKEFNALNGARRLLFHDPRSSAQVDVFVGEFSMCHALPLADSLGRPGPTLPAIDLVMTKLQIVELNAKDRSDLYALLSGSDVGDGDHAAIEPRRMAELTSRDWGLHHTFELNLAKLRDDVAAGGGPAGAAVAIDALIEAMEAEPKSRGWKMRARVGERKRWYELPEEVDREG</sequence>
<keyword evidence="2" id="KW-1185">Reference proteome</keyword>
<evidence type="ECO:0008006" key="3">
    <source>
        <dbReference type="Google" id="ProtNLM"/>
    </source>
</evidence>
<dbReference type="Gene3D" id="3.30.460.40">
    <property type="match status" value="1"/>
</dbReference>
<dbReference type="HOGENOM" id="CLU_093138_0_0_11"/>
<dbReference type="eggNOG" id="ENOG5031EJQ">
    <property type="taxonomic scope" value="Bacteria"/>
</dbReference>
<dbReference type="EMBL" id="CP001854">
    <property type="protein sequence ID" value="ADB49427.1"/>
    <property type="molecule type" value="Genomic_DNA"/>
</dbReference>
<proteinExistence type="predicted"/>
<name>D3FCF4_CONWI</name>
<dbReference type="STRING" id="469383.Cwoe_0994"/>
<evidence type="ECO:0000313" key="2">
    <source>
        <dbReference type="Proteomes" id="UP000008229"/>
    </source>
</evidence>
<protein>
    <recommendedName>
        <fullName evidence="3">Nucleotidyltransferase family protein</fullName>
    </recommendedName>
</protein>